<name>A0A8T0XMF8_PANVG</name>
<dbReference type="PANTHER" id="PTHR47069:SF11">
    <property type="entry name" value="OS04G0275550 PROTEIN"/>
    <property type="match status" value="1"/>
</dbReference>
<evidence type="ECO:0000313" key="3">
    <source>
        <dbReference type="Proteomes" id="UP000823388"/>
    </source>
</evidence>
<dbReference type="AlphaFoldDB" id="A0A8T0XMF8"/>
<feature type="compositionally biased region" description="Acidic residues" evidence="1">
    <location>
        <begin position="331"/>
        <end position="349"/>
    </location>
</feature>
<evidence type="ECO:0008006" key="4">
    <source>
        <dbReference type="Google" id="ProtNLM"/>
    </source>
</evidence>
<dbReference type="PANTHER" id="PTHR47069">
    <property type="match status" value="1"/>
</dbReference>
<keyword evidence="3" id="KW-1185">Reference proteome</keyword>
<feature type="region of interest" description="Disordered" evidence="1">
    <location>
        <begin position="331"/>
        <end position="396"/>
    </location>
</feature>
<proteinExistence type="predicted"/>
<feature type="compositionally biased region" description="Low complexity" evidence="1">
    <location>
        <begin position="160"/>
        <end position="173"/>
    </location>
</feature>
<feature type="region of interest" description="Disordered" evidence="1">
    <location>
        <begin position="160"/>
        <end position="208"/>
    </location>
</feature>
<dbReference type="EMBL" id="CM029037">
    <property type="protein sequence ID" value="KAG2659186.1"/>
    <property type="molecule type" value="Genomic_DNA"/>
</dbReference>
<feature type="compositionally biased region" description="Acidic residues" evidence="1">
    <location>
        <begin position="193"/>
        <end position="203"/>
    </location>
</feature>
<organism evidence="2 3">
    <name type="scientific">Panicum virgatum</name>
    <name type="common">Blackwell switchgrass</name>
    <dbReference type="NCBI Taxonomy" id="38727"/>
    <lineage>
        <taxon>Eukaryota</taxon>
        <taxon>Viridiplantae</taxon>
        <taxon>Streptophyta</taxon>
        <taxon>Embryophyta</taxon>
        <taxon>Tracheophyta</taxon>
        <taxon>Spermatophyta</taxon>
        <taxon>Magnoliopsida</taxon>
        <taxon>Liliopsida</taxon>
        <taxon>Poales</taxon>
        <taxon>Poaceae</taxon>
        <taxon>PACMAD clade</taxon>
        <taxon>Panicoideae</taxon>
        <taxon>Panicodae</taxon>
        <taxon>Paniceae</taxon>
        <taxon>Panicinae</taxon>
        <taxon>Panicum</taxon>
        <taxon>Panicum sect. Hiantes</taxon>
    </lineage>
</organism>
<feature type="compositionally biased region" description="Polar residues" evidence="1">
    <location>
        <begin position="354"/>
        <end position="372"/>
    </location>
</feature>
<evidence type="ECO:0000256" key="1">
    <source>
        <dbReference type="SAM" id="MobiDB-lite"/>
    </source>
</evidence>
<dbReference type="Proteomes" id="UP000823388">
    <property type="component" value="Chromosome 1K"/>
</dbReference>
<sequence length="485" mass="53076">MEGDSTGHDGLDPLFPSAGASYAGFNLFSQQGSTGGTLPPRRGLESLDLNSQAVERSFPNIGQYSAYIQGGAGAPDVDPVIPPVRANRTLGVHRTNGGWSQWEAGGGGQGRRLDFGGLVSSIPPAPPSAFHATGRAAAPVAAPAAARVAGGRRRGGNAASACAAASEPPACGRSSRRSTGGGRGRRRSSVVNVDEEEEDDVAEVQETGTSQGPFLLMLEQVEAGNYSQGNMNTTAYNTILKNFWPLKSRIGQLRSMYDFIVKLQTHTGLGRKPDGSIDADSTFWKDETENIPWLNKLKWGDSVYIDELYQMFHKEVVDGSNTYVVGQDYDEMEESDEEEDEEGEEEEEFDHSPMSISSCKSKRSVGSTTSIGHSPLKKKKAPASRGEKKSKNPLVRGLNQLATTYKDSRIESQKLEKVNEEQKVDAEIEKCQELAWQCVPHDNVEAYATSQIFQSKFYRRYFMTIPTAEGRKNFLQRWCKEHNMS</sequence>
<evidence type="ECO:0000313" key="2">
    <source>
        <dbReference type="EMBL" id="KAG2659186.1"/>
    </source>
</evidence>
<gene>
    <name evidence="2" type="ORF">PVAP13_1KG341410</name>
</gene>
<accession>A0A8T0XMF8</accession>
<comment type="caution">
    <text evidence="2">The sequence shown here is derived from an EMBL/GenBank/DDBJ whole genome shotgun (WGS) entry which is preliminary data.</text>
</comment>
<protein>
    <recommendedName>
        <fullName evidence="4">Myb/SANT-like domain-containing protein</fullName>
    </recommendedName>
</protein>
<reference evidence="2" key="1">
    <citation type="submission" date="2020-05" db="EMBL/GenBank/DDBJ databases">
        <title>WGS assembly of Panicum virgatum.</title>
        <authorList>
            <person name="Lovell J.T."/>
            <person name="Jenkins J."/>
            <person name="Shu S."/>
            <person name="Juenger T.E."/>
            <person name="Schmutz J."/>
        </authorList>
    </citation>
    <scope>NUCLEOTIDE SEQUENCE</scope>
    <source>
        <strain evidence="2">AP13</strain>
    </source>
</reference>